<comment type="caution">
    <text evidence="1">The sequence shown here is derived from an EMBL/GenBank/DDBJ whole genome shotgun (WGS) entry which is preliminary data.</text>
</comment>
<evidence type="ECO:0000313" key="2">
    <source>
        <dbReference type="Proteomes" id="UP000823775"/>
    </source>
</evidence>
<evidence type="ECO:0000313" key="1">
    <source>
        <dbReference type="EMBL" id="MCE0482582.1"/>
    </source>
</evidence>
<reference evidence="1 2" key="1">
    <citation type="journal article" date="2021" name="BMC Genomics">
        <title>Datura genome reveals duplications of psychoactive alkaloid biosynthetic genes and high mutation rate following tissue culture.</title>
        <authorList>
            <person name="Rajewski A."/>
            <person name="Carter-House D."/>
            <person name="Stajich J."/>
            <person name="Litt A."/>
        </authorList>
    </citation>
    <scope>NUCLEOTIDE SEQUENCE [LARGE SCALE GENOMIC DNA]</scope>
    <source>
        <strain evidence="1">AR-01</strain>
    </source>
</reference>
<organism evidence="1 2">
    <name type="scientific">Datura stramonium</name>
    <name type="common">Jimsonweed</name>
    <name type="synonym">Common thornapple</name>
    <dbReference type="NCBI Taxonomy" id="4076"/>
    <lineage>
        <taxon>Eukaryota</taxon>
        <taxon>Viridiplantae</taxon>
        <taxon>Streptophyta</taxon>
        <taxon>Embryophyta</taxon>
        <taxon>Tracheophyta</taxon>
        <taxon>Spermatophyta</taxon>
        <taxon>Magnoliopsida</taxon>
        <taxon>eudicotyledons</taxon>
        <taxon>Gunneridae</taxon>
        <taxon>Pentapetalae</taxon>
        <taxon>asterids</taxon>
        <taxon>lamiids</taxon>
        <taxon>Solanales</taxon>
        <taxon>Solanaceae</taxon>
        <taxon>Solanoideae</taxon>
        <taxon>Datureae</taxon>
        <taxon>Datura</taxon>
    </lineage>
</organism>
<gene>
    <name evidence="1" type="ORF">HAX54_041491</name>
</gene>
<dbReference type="Proteomes" id="UP000823775">
    <property type="component" value="Unassembled WGS sequence"/>
</dbReference>
<keyword evidence="2" id="KW-1185">Reference proteome</keyword>
<protein>
    <submittedName>
        <fullName evidence="1">Uncharacterized protein</fullName>
    </submittedName>
</protein>
<proteinExistence type="predicted"/>
<accession>A0ABS8VRE8</accession>
<dbReference type="EMBL" id="JACEIK010005990">
    <property type="protein sequence ID" value="MCE0482582.1"/>
    <property type="molecule type" value="Genomic_DNA"/>
</dbReference>
<sequence length="122" mass="14650">METYLLSCIVKLDHNHQRRTIDHPKLKKKELRMLEEERGSRTRRYPTFTGSVWIEEESIKEKLLNSRMRNYPINRFKLFIGGCKTYRPQIFYYVPLVRNIHYPELEIHLSDPVTKATANSLL</sequence>
<name>A0ABS8VRE8_DATST</name>